<gene>
    <name evidence="7" type="ORF">MOX91_05060</name>
</gene>
<comment type="caution">
    <text evidence="7">The sequence shown here is derived from an EMBL/GenBank/DDBJ whole genome shotgun (WGS) entry which is preliminary data.</text>
</comment>
<reference evidence="7 8" key="1">
    <citation type="submission" date="2022-03" db="EMBL/GenBank/DDBJ databases">
        <title>Novel taxa within the pig intestine.</title>
        <authorList>
            <person name="Wylensek D."/>
            <person name="Bishof K."/>
            <person name="Afrizal A."/>
            <person name="Clavel T."/>
        </authorList>
    </citation>
    <scope>NUCLEOTIDE SEQUENCE [LARGE SCALE GENOMIC DNA]</scope>
    <source>
        <strain evidence="7 8">CLA-KB-P66</strain>
    </source>
</reference>
<dbReference type="CDD" id="cd03064">
    <property type="entry name" value="TRX_Fd_NuoE"/>
    <property type="match status" value="1"/>
</dbReference>
<dbReference type="Gene3D" id="1.10.10.1590">
    <property type="entry name" value="NADH-quinone oxidoreductase subunit E"/>
    <property type="match status" value="1"/>
</dbReference>
<dbReference type="Pfam" id="PF01257">
    <property type="entry name" value="2Fe-2S_thioredx"/>
    <property type="match status" value="1"/>
</dbReference>
<keyword evidence="2" id="KW-0001">2Fe-2S</keyword>
<keyword evidence="4" id="KW-0408">Iron</keyword>
<dbReference type="PIRSF" id="PIRSF000216">
    <property type="entry name" value="NADH_DH_24kDa"/>
    <property type="match status" value="1"/>
</dbReference>
<dbReference type="InterPro" id="IPR041921">
    <property type="entry name" value="NuoE_N"/>
</dbReference>
<dbReference type="Proteomes" id="UP001275932">
    <property type="component" value="Unassembled WGS sequence"/>
</dbReference>
<comment type="cofactor">
    <cofactor evidence="6">
        <name>[2Fe-2S] cluster</name>
        <dbReference type="ChEBI" id="CHEBI:190135"/>
    </cofactor>
</comment>
<dbReference type="RefSeq" id="WP_370396996.1">
    <property type="nucleotide sequence ID" value="NZ_JALBUT010000005.1"/>
</dbReference>
<comment type="similarity">
    <text evidence="1">Belongs to the complex I 24 kDa subunit family.</text>
</comment>
<dbReference type="Gene3D" id="3.40.30.10">
    <property type="entry name" value="Glutaredoxin"/>
    <property type="match status" value="1"/>
</dbReference>
<evidence type="ECO:0000256" key="3">
    <source>
        <dbReference type="ARBA" id="ARBA00022723"/>
    </source>
</evidence>
<evidence type="ECO:0000313" key="8">
    <source>
        <dbReference type="Proteomes" id="UP001275932"/>
    </source>
</evidence>
<evidence type="ECO:0000256" key="2">
    <source>
        <dbReference type="ARBA" id="ARBA00022714"/>
    </source>
</evidence>
<dbReference type="InterPro" id="IPR036249">
    <property type="entry name" value="Thioredoxin-like_sf"/>
</dbReference>
<protein>
    <submittedName>
        <fullName evidence="7">NAD(P)H-dependent oxidoreductase subunit E</fullName>
    </submittedName>
</protein>
<keyword evidence="3" id="KW-0479">Metal-binding</keyword>
<evidence type="ECO:0000256" key="1">
    <source>
        <dbReference type="ARBA" id="ARBA00010643"/>
    </source>
</evidence>
<name>A0ABU4WG74_9BACT</name>
<keyword evidence="8" id="KW-1185">Reference proteome</keyword>
<proteinExistence type="inferred from homology"/>
<sequence>MEISQDLEKRADAIIAEYPVKRSAAMMLMHLIQEHFGYFDDDAINYAAKKLGVQPVEVYGMLSFYPMFSDKPRGRIHIKVCRTLSCALAGSIDLANKISELVDCPINGTKGVYTLEFVECLGNCVKGANVQVNDKLYDGLNPQDAEKFVEQLKADDLAGKLNSVSAFERPQGADFNSPEYKG</sequence>
<evidence type="ECO:0000256" key="6">
    <source>
        <dbReference type="ARBA" id="ARBA00034078"/>
    </source>
</evidence>
<evidence type="ECO:0000256" key="5">
    <source>
        <dbReference type="ARBA" id="ARBA00023014"/>
    </source>
</evidence>
<dbReference type="InterPro" id="IPR002023">
    <property type="entry name" value="NuoE-like"/>
</dbReference>
<dbReference type="PANTHER" id="PTHR10371:SF3">
    <property type="entry name" value="NADH DEHYDROGENASE [UBIQUINONE] FLAVOPROTEIN 2, MITOCHONDRIAL"/>
    <property type="match status" value="1"/>
</dbReference>
<evidence type="ECO:0000313" key="7">
    <source>
        <dbReference type="EMBL" id="MDX8415549.1"/>
    </source>
</evidence>
<accession>A0ABU4WG74</accession>
<keyword evidence="5" id="KW-0411">Iron-sulfur</keyword>
<evidence type="ECO:0000256" key="4">
    <source>
        <dbReference type="ARBA" id="ARBA00023004"/>
    </source>
</evidence>
<dbReference type="InterPro" id="IPR042128">
    <property type="entry name" value="NuoE_dom"/>
</dbReference>
<dbReference type="SUPFAM" id="SSF52833">
    <property type="entry name" value="Thioredoxin-like"/>
    <property type="match status" value="1"/>
</dbReference>
<dbReference type="EMBL" id="JALBUT010000005">
    <property type="protein sequence ID" value="MDX8415549.1"/>
    <property type="molecule type" value="Genomic_DNA"/>
</dbReference>
<organism evidence="7 8">
    <name type="scientific">Intestinicryptomonas porci</name>
    <dbReference type="NCBI Taxonomy" id="2926320"/>
    <lineage>
        <taxon>Bacteria</taxon>
        <taxon>Pseudomonadati</taxon>
        <taxon>Verrucomicrobiota</taxon>
        <taxon>Opitutia</taxon>
        <taxon>Opitutales</taxon>
        <taxon>Intestinicryptomonaceae</taxon>
        <taxon>Intestinicryptomonas</taxon>
    </lineage>
</organism>
<dbReference type="PANTHER" id="PTHR10371">
    <property type="entry name" value="NADH DEHYDROGENASE UBIQUINONE FLAVOPROTEIN 2, MITOCHONDRIAL"/>
    <property type="match status" value="1"/>
</dbReference>